<evidence type="ECO:0000313" key="2">
    <source>
        <dbReference type="EMBL" id="WMV31762.1"/>
    </source>
</evidence>
<gene>
    <name evidence="2" type="ORF">MTR67_025147</name>
</gene>
<accession>A0AAF0TSV2</accession>
<evidence type="ECO:0000313" key="3">
    <source>
        <dbReference type="Proteomes" id="UP001234989"/>
    </source>
</evidence>
<dbReference type="AlphaFoldDB" id="A0AAF0TSV2"/>
<dbReference type="Proteomes" id="UP001234989">
    <property type="component" value="Chromosome 6"/>
</dbReference>
<name>A0AAF0TSV2_SOLVR</name>
<feature type="region of interest" description="Disordered" evidence="1">
    <location>
        <begin position="24"/>
        <end position="55"/>
    </location>
</feature>
<reference evidence="2" key="1">
    <citation type="submission" date="2023-08" db="EMBL/GenBank/DDBJ databases">
        <title>A de novo genome assembly of Solanum verrucosum Schlechtendal, a Mexican diploid species geographically isolated from the other diploid A-genome species in potato relatives.</title>
        <authorList>
            <person name="Hosaka K."/>
        </authorList>
    </citation>
    <scope>NUCLEOTIDE SEQUENCE</scope>
    <source>
        <tissue evidence="2">Young leaves</tissue>
    </source>
</reference>
<protein>
    <submittedName>
        <fullName evidence="2">Uncharacterized protein</fullName>
    </submittedName>
</protein>
<sequence>MLQHLEANDDDVVEVNTKGFAANAHLQQKQLSPPAPPSVHSTANANGNASAADSSNTDFISTKLNLLNSPDVRTLHPMPFAGGFAQLNTNVEFP</sequence>
<organism evidence="2 3">
    <name type="scientific">Solanum verrucosum</name>
    <dbReference type="NCBI Taxonomy" id="315347"/>
    <lineage>
        <taxon>Eukaryota</taxon>
        <taxon>Viridiplantae</taxon>
        <taxon>Streptophyta</taxon>
        <taxon>Embryophyta</taxon>
        <taxon>Tracheophyta</taxon>
        <taxon>Spermatophyta</taxon>
        <taxon>Magnoliopsida</taxon>
        <taxon>eudicotyledons</taxon>
        <taxon>Gunneridae</taxon>
        <taxon>Pentapetalae</taxon>
        <taxon>asterids</taxon>
        <taxon>lamiids</taxon>
        <taxon>Solanales</taxon>
        <taxon>Solanaceae</taxon>
        <taxon>Solanoideae</taxon>
        <taxon>Solaneae</taxon>
        <taxon>Solanum</taxon>
    </lineage>
</organism>
<feature type="compositionally biased region" description="Low complexity" evidence="1">
    <location>
        <begin position="41"/>
        <end position="55"/>
    </location>
</feature>
<proteinExistence type="predicted"/>
<dbReference type="EMBL" id="CP133617">
    <property type="protein sequence ID" value="WMV31762.1"/>
    <property type="molecule type" value="Genomic_DNA"/>
</dbReference>
<keyword evidence="3" id="KW-1185">Reference proteome</keyword>
<evidence type="ECO:0000256" key="1">
    <source>
        <dbReference type="SAM" id="MobiDB-lite"/>
    </source>
</evidence>